<dbReference type="InterPro" id="IPR013221">
    <property type="entry name" value="Mur_ligase_cen"/>
</dbReference>
<evidence type="ECO:0000259" key="7">
    <source>
        <dbReference type="Pfam" id="PF08245"/>
    </source>
</evidence>
<feature type="compositionally biased region" description="Acidic residues" evidence="4">
    <location>
        <begin position="184"/>
        <end position="197"/>
    </location>
</feature>
<dbReference type="PANTHER" id="PTHR23135">
    <property type="entry name" value="MUR LIGASE FAMILY MEMBER"/>
    <property type="match status" value="1"/>
</dbReference>
<evidence type="ECO:0000313" key="9">
    <source>
        <dbReference type="Proteomes" id="UP000188268"/>
    </source>
</evidence>
<dbReference type="Gramene" id="OMO79541">
    <property type="protein sequence ID" value="OMO79541"/>
    <property type="gene ID" value="CCACVL1_13597"/>
</dbReference>
<dbReference type="NCBIfam" id="TIGR01085">
    <property type="entry name" value="murE"/>
    <property type="match status" value="1"/>
</dbReference>
<feature type="compositionally biased region" description="Polar residues" evidence="4">
    <location>
        <begin position="1132"/>
        <end position="1153"/>
    </location>
</feature>
<dbReference type="SUPFAM" id="SSF63418">
    <property type="entry name" value="MurE/MurF N-terminal domain"/>
    <property type="match status" value="1"/>
</dbReference>
<feature type="compositionally biased region" description="Basic and acidic residues" evidence="4">
    <location>
        <begin position="990"/>
        <end position="1004"/>
    </location>
</feature>
<keyword evidence="9" id="KW-1185">Reference proteome</keyword>
<dbReference type="GO" id="GO:0051301">
    <property type="term" value="P:cell division"/>
    <property type="evidence" value="ECO:0007669"/>
    <property type="project" value="InterPro"/>
</dbReference>
<evidence type="ECO:0000256" key="1">
    <source>
        <dbReference type="ARBA" id="ARBA00005898"/>
    </source>
</evidence>
<protein>
    <recommendedName>
        <fullName evidence="3">UDP-N-acetylmuramoyl-L-alanyl-D-glutamate--2,6-diaminopimelate ligase MurE homolog, chloroplastic</fullName>
    </recommendedName>
</protein>
<dbReference type="GO" id="GO:0005524">
    <property type="term" value="F:ATP binding"/>
    <property type="evidence" value="ECO:0007669"/>
    <property type="project" value="InterPro"/>
</dbReference>
<dbReference type="Gene3D" id="3.90.190.20">
    <property type="entry name" value="Mur ligase, C-terminal domain"/>
    <property type="match status" value="1"/>
</dbReference>
<dbReference type="GO" id="GO:0016881">
    <property type="term" value="F:acid-amino acid ligase activity"/>
    <property type="evidence" value="ECO:0007669"/>
    <property type="project" value="InterPro"/>
</dbReference>
<sequence>MAFALLSSPTFLSPRPNYISLKRYQHYHRLNFPFKPLCLPHFRRLPAIGPDGKYYPNPSDDDPPEAPEDSMHGVDKFQQIYRQAARARKLQEEDFNKHKSNYLSAIADVDEDVLNKEKAGNDDGDDLFGEIDKAIAMKRQEFVKQGLLEPAPKKAEPVGDELEPDEVVDLEEIDKLQGLTAVSDSDDGENEDSDEEDSLKFDGGLSDSEGNKRETDKVSMLDSSFDLDLDSFGKSKVRIVEPKFKMSLAELLDESKVVPVSVYGDLEIEITGIQHDSRVVSAGDLFVCCVGRKTDGHLYLSEADKRGAVAVVASKEIDIEDTLGCKALVIVEDTNSVLAALAASFYRYPSKNMAVIGITGTNGKTTTSYLIKGMYEAMGLRTGMLSTVAYYIHGDNKLESPNTTPDAVLVQNLMAKMLHNGTEAVVMEASSHGLALGRCDEVDFDIAVFTNLTRDHLDFHGTEEEYRDAKAKLFARMVDPERHRKVVNIDDPHAPFFIGQGNPEVPVVTFAMENKNADVHPLKFELSLFETQVLVNTPHGILEISSGLLGRHNIYNILAAVAVGIAVGAPLEDIVRGIEEVDSVPGRCELIDEEQAFGVIVDYAHTPDALSRLLDSVRELGPKRIITVIGCPGESDRGKRPMMAKISTDKSEVTLLTSDNPKNEDPLDILDDMLAGVGWTMQEYLKYGENDYYPPLPNGHRLFLHDIRRVAVRCAVAMGEEGDVVVVAGKGHETYMIEGDKKEFFDDREECREALQYVDELHQAGIDTSEFPWRTTQFETAYHIYEVLANFDIIPKVAQRNGPLTPCNRYEGLTCKKSAIAILKRWEYRKTDNDLDSSCDDSKSSNDPLRKRHNLVSSLVSVGDDETSESNRLKQKDNDNAGTEGQQINVGKAKKRRKTKNVSNNLRKTRRKKDSPQDQVDLQKGTETSAHGRSAPIDEVKTFMETLLEELRVTRENLVKEMMEELQKIGAYDTTTPELNRRKRRHRKEKVQDQHEKTPKESTQFKHPNSFEESIQVQNFLAQQQNNFQGKSNQQEENFSRLEQDNFGYGMRVQNCSNKSSSIRHPKSNDADHSAYYFDASKVTEPITSSKKISPDHQPVQVEGHKTVVLAIEAPKSKGRSHKRSVKGKKTVNCSNQSQVPENQGKTAVTSDKTTGEKLGSSNILPSFLSSSSFQAPSSMYLTLPTVLTEPLVPNHGLNDASLCNYIPQRDRVAEKKRDVNPLMLEPNCNQGSFPVIQQPEERIRSFALMGSRNIAGNISQNSTLSTSGIGSGFPVPFYQGMDVVGSSIPKQVMTSEYRGATSFLPGGSYNLSEHLAANNNHHMLSAYKSGGSGRLMSYQYQNVKDGHFFPQ</sequence>
<feature type="compositionally biased region" description="Basic and acidic residues" evidence="4">
    <location>
        <begin position="869"/>
        <end position="879"/>
    </location>
</feature>
<dbReference type="InterPro" id="IPR035911">
    <property type="entry name" value="MurE/MurF_N"/>
</dbReference>
<dbReference type="Pfam" id="PF02875">
    <property type="entry name" value="Mur_ligase_C"/>
    <property type="match status" value="1"/>
</dbReference>
<proteinExistence type="inferred from homology"/>
<accession>A0A1R3IAL0</accession>
<feature type="compositionally biased region" description="Acidic residues" evidence="4">
    <location>
        <begin position="59"/>
        <end position="68"/>
    </location>
</feature>
<dbReference type="NCBIfam" id="NF001126">
    <property type="entry name" value="PRK00139.1-4"/>
    <property type="match status" value="1"/>
</dbReference>
<feature type="region of interest" description="Disordered" evidence="4">
    <location>
        <begin position="973"/>
        <end position="1005"/>
    </location>
</feature>
<evidence type="ECO:0000259" key="5">
    <source>
        <dbReference type="Pfam" id="PF01225"/>
    </source>
</evidence>
<evidence type="ECO:0000256" key="2">
    <source>
        <dbReference type="ARBA" id="ARBA00064883"/>
    </source>
</evidence>
<dbReference type="InterPro" id="IPR004101">
    <property type="entry name" value="Mur_ligase_C"/>
</dbReference>
<dbReference type="Pfam" id="PF08245">
    <property type="entry name" value="Mur_ligase_M"/>
    <property type="match status" value="1"/>
</dbReference>
<dbReference type="HAMAP" id="MF_00208">
    <property type="entry name" value="MurE"/>
    <property type="match status" value="1"/>
</dbReference>
<dbReference type="Pfam" id="PF01225">
    <property type="entry name" value="Mur_ligase"/>
    <property type="match status" value="1"/>
</dbReference>
<feature type="region of interest" description="Disordered" evidence="4">
    <location>
        <begin position="178"/>
        <end position="215"/>
    </location>
</feature>
<comment type="similarity">
    <text evidence="1">Belongs to the MurCDEF family. MurE subfamily.</text>
</comment>
<dbReference type="EMBL" id="AWWV01010382">
    <property type="protein sequence ID" value="OMO79541.1"/>
    <property type="molecule type" value="Genomic_DNA"/>
</dbReference>
<dbReference type="InterPro" id="IPR036615">
    <property type="entry name" value="Mur_ligase_C_dom_sf"/>
</dbReference>
<dbReference type="STRING" id="210143.A0A1R3IAL0"/>
<reference evidence="8 9" key="1">
    <citation type="submission" date="2013-09" db="EMBL/GenBank/DDBJ databases">
        <title>Corchorus capsularis genome sequencing.</title>
        <authorList>
            <person name="Alam M."/>
            <person name="Haque M.S."/>
            <person name="Islam M.S."/>
            <person name="Emdad E.M."/>
            <person name="Islam M.M."/>
            <person name="Ahmed B."/>
            <person name="Halim A."/>
            <person name="Hossen Q.M.M."/>
            <person name="Hossain M.Z."/>
            <person name="Ahmed R."/>
            <person name="Khan M.M."/>
            <person name="Islam R."/>
            <person name="Rashid M.M."/>
            <person name="Khan S.A."/>
            <person name="Rahman M.S."/>
            <person name="Alam M."/>
        </authorList>
    </citation>
    <scope>NUCLEOTIDE SEQUENCE [LARGE SCALE GENOMIC DNA]</scope>
    <source>
        <strain evidence="9">cv. CVL-1</strain>
        <tissue evidence="8">Whole seedling</tissue>
    </source>
</reference>
<gene>
    <name evidence="8" type="ORF">CCACVL1_13597</name>
</gene>
<feature type="compositionally biased region" description="Polar residues" evidence="4">
    <location>
        <begin position="880"/>
        <end position="889"/>
    </location>
</feature>
<dbReference type="InterPro" id="IPR000713">
    <property type="entry name" value="Mur_ligase_N"/>
</dbReference>
<feature type="region of interest" description="Disordered" evidence="4">
    <location>
        <begin position="50"/>
        <end position="71"/>
    </location>
</feature>
<evidence type="ECO:0000259" key="6">
    <source>
        <dbReference type="Pfam" id="PF02875"/>
    </source>
</evidence>
<dbReference type="Proteomes" id="UP000188268">
    <property type="component" value="Unassembled WGS sequence"/>
</dbReference>
<comment type="caution">
    <text evidence="8">The sequence shown here is derived from an EMBL/GenBank/DDBJ whole genome shotgun (WGS) entry which is preliminary data.</text>
</comment>
<dbReference type="GO" id="GO:0008360">
    <property type="term" value="P:regulation of cell shape"/>
    <property type="evidence" value="ECO:0007669"/>
    <property type="project" value="InterPro"/>
</dbReference>
<dbReference type="GO" id="GO:0005737">
    <property type="term" value="C:cytoplasm"/>
    <property type="evidence" value="ECO:0007669"/>
    <property type="project" value="InterPro"/>
</dbReference>
<dbReference type="PANTHER" id="PTHR23135:SF4">
    <property type="entry name" value="UDP-N-ACETYLMURAMOYL-L-ALANYL-D-GLUTAMATE--2,6-DIAMINOPIMELATE LIGASE MURE HOMOLOG, CHLOROPLASTIC"/>
    <property type="match status" value="1"/>
</dbReference>
<feature type="region of interest" description="Disordered" evidence="4">
    <location>
        <begin position="833"/>
        <end position="938"/>
    </location>
</feature>
<feature type="compositionally biased region" description="Polar residues" evidence="4">
    <location>
        <begin position="917"/>
        <end position="931"/>
    </location>
</feature>
<evidence type="ECO:0000313" key="8">
    <source>
        <dbReference type="EMBL" id="OMO79541.1"/>
    </source>
</evidence>
<dbReference type="FunFam" id="3.90.190.20:FF:000006">
    <property type="entry name" value="UDP-N-acetylmuramoyl-L-alanyl-D-glutamate--2,6-diaminopimelate ligase"/>
    <property type="match status" value="1"/>
</dbReference>
<dbReference type="Gene3D" id="3.40.1390.10">
    <property type="entry name" value="MurE/MurF, N-terminal domain"/>
    <property type="match status" value="1"/>
</dbReference>
<dbReference type="SUPFAM" id="SSF53623">
    <property type="entry name" value="MurD-like peptide ligases, catalytic domain"/>
    <property type="match status" value="1"/>
</dbReference>
<feature type="domain" description="Mur ligase C-terminal" evidence="6">
    <location>
        <begin position="586"/>
        <end position="731"/>
    </location>
</feature>
<organism evidence="8 9">
    <name type="scientific">Corchorus capsularis</name>
    <name type="common">Jute</name>
    <dbReference type="NCBI Taxonomy" id="210143"/>
    <lineage>
        <taxon>Eukaryota</taxon>
        <taxon>Viridiplantae</taxon>
        <taxon>Streptophyta</taxon>
        <taxon>Embryophyta</taxon>
        <taxon>Tracheophyta</taxon>
        <taxon>Spermatophyta</taxon>
        <taxon>Magnoliopsida</taxon>
        <taxon>eudicotyledons</taxon>
        <taxon>Gunneridae</taxon>
        <taxon>Pentapetalae</taxon>
        <taxon>rosids</taxon>
        <taxon>malvids</taxon>
        <taxon>Malvales</taxon>
        <taxon>Malvaceae</taxon>
        <taxon>Grewioideae</taxon>
        <taxon>Apeibeae</taxon>
        <taxon>Corchorus</taxon>
    </lineage>
</organism>
<evidence type="ECO:0000256" key="4">
    <source>
        <dbReference type="SAM" id="MobiDB-lite"/>
    </source>
</evidence>
<dbReference type="OrthoDB" id="533138at2759"/>
<name>A0A1R3IAL0_COCAP</name>
<feature type="domain" description="Mur ligase central" evidence="7">
    <location>
        <begin position="358"/>
        <end position="563"/>
    </location>
</feature>
<dbReference type="InterPro" id="IPR036565">
    <property type="entry name" value="Mur-like_cat_sf"/>
</dbReference>
<comment type="subunit">
    <text evidence="2">Component of the plastid-encoded plastid RNA polymerase (PEP) complex.</text>
</comment>
<feature type="domain" description="Mur ligase N-terminal catalytic" evidence="5">
    <location>
        <begin position="269"/>
        <end position="346"/>
    </location>
</feature>
<dbReference type="Gene3D" id="3.40.1190.10">
    <property type="entry name" value="Mur-like, catalytic domain"/>
    <property type="match status" value="1"/>
</dbReference>
<feature type="region of interest" description="Disordered" evidence="4">
    <location>
        <begin position="1116"/>
        <end position="1158"/>
    </location>
</feature>
<feature type="compositionally biased region" description="Basic residues" evidence="4">
    <location>
        <begin position="1117"/>
        <end position="1130"/>
    </location>
</feature>
<evidence type="ECO:0000256" key="3">
    <source>
        <dbReference type="ARBA" id="ARBA00072427"/>
    </source>
</evidence>
<dbReference type="InterPro" id="IPR005761">
    <property type="entry name" value="UDP-N-AcMur-Glu-dNH2Pim_ligase"/>
</dbReference>
<dbReference type="SUPFAM" id="SSF53244">
    <property type="entry name" value="MurD-like peptide ligases, peptide-binding domain"/>
    <property type="match status" value="1"/>
</dbReference>